<name>A0A0N5CGE4_STREA</name>
<dbReference type="Proteomes" id="UP000046392">
    <property type="component" value="Unplaced"/>
</dbReference>
<evidence type="ECO:0000313" key="3">
    <source>
        <dbReference type="WBParaSite" id="SPAL_0001692100.1"/>
    </source>
</evidence>
<protein>
    <submittedName>
        <fullName evidence="3">Phage protein</fullName>
    </submittedName>
</protein>
<keyword evidence="1" id="KW-0175">Coiled coil</keyword>
<reference evidence="3" key="1">
    <citation type="submission" date="2017-02" db="UniProtKB">
        <authorList>
            <consortium name="WormBaseParasite"/>
        </authorList>
    </citation>
    <scope>IDENTIFICATION</scope>
</reference>
<dbReference type="WBParaSite" id="SPAL_0001692100.1">
    <property type="protein sequence ID" value="SPAL_0001692100.1"/>
    <property type="gene ID" value="SPAL_0001692100"/>
</dbReference>
<dbReference type="AlphaFoldDB" id="A0A0N5CGE4"/>
<organism evidence="2 3">
    <name type="scientific">Strongyloides papillosus</name>
    <name type="common">Intestinal threadworm</name>
    <dbReference type="NCBI Taxonomy" id="174720"/>
    <lineage>
        <taxon>Eukaryota</taxon>
        <taxon>Metazoa</taxon>
        <taxon>Ecdysozoa</taxon>
        <taxon>Nematoda</taxon>
        <taxon>Chromadorea</taxon>
        <taxon>Rhabditida</taxon>
        <taxon>Tylenchina</taxon>
        <taxon>Panagrolaimomorpha</taxon>
        <taxon>Strongyloidoidea</taxon>
        <taxon>Strongyloididae</taxon>
        <taxon>Strongyloides</taxon>
    </lineage>
</organism>
<evidence type="ECO:0000256" key="1">
    <source>
        <dbReference type="SAM" id="Coils"/>
    </source>
</evidence>
<evidence type="ECO:0000313" key="2">
    <source>
        <dbReference type="Proteomes" id="UP000046392"/>
    </source>
</evidence>
<proteinExistence type="predicted"/>
<sequence>MSNLQPLNDDELFVEVVKNGDLTGVDHLYDLSRDEICQLYQQEKISNENKTRTNEMLTRRKNELEDRLAVAETICNV</sequence>
<feature type="coiled-coil region" evidence="1">
    <location>
        <begin position="47"/>
        <end position="74"/>
    </location>
</feature>
<accession>A0A0N5CGE4</accession>
<keyword evidence="2" id="KW-1185">Reference proteome</keyword>